<organism evidence="1 2">
    <name type="scientific">Malus domestica</name>
    <name type="common">Apple</name>
    <name type="synonym">Pyrus malus</name>
    <dbReference type="NCBI Taxonomy" id="3750"/>
    <lineage>
        <taxon>Eukaryota</taxon>
        <taxon>Viridiplantae</taxon>
        <taxon>Streptophyta</taxon>
        <taxon>Embryophyta</taxon>
        <taxon>Tracheophyta</taxon>
        <taxon>Spermatophyta</taxon>
        <taxon>Magnoliopsida</taxon>
        <taxon>eudicotyledons</taxon>
        <taxon>Gunneridae</taxon>
        <taxon>Pentapetalae</taxon>
        <taxon>rosids</taxon>
        <taxon>fabids</taxon>
        <taxon>Rosales</taxon>
        <taxon>Rosaceae</taxon>
        <taxon>Amygdaloideae</taxon>
        <taxon>Maleae</taxon>
        <taxon>Malus</taxon>
    </lineage>
</organism>
<proteinExistence type="predicted"/>
<dbReference type="Proteomes" id="UP000290289">
    <property type="component" value="Chromosome 3"/>
</dbReference>
<keyword evidence="2" id="KW-1185">Reference proteome</keyword>
<dbReference type="PANTHER" id="PTHR31286">
    <property type="entry name" value="GLYCINE-RICH CELL WALL STRUCTURAL PROTEIN 1.8-LIKE"/>
    <property type="match status" value="1"/>
</dbReference>
<sequence>MVKTTSSTFTMEGDVTKVQTNLIFTINTNHMKCKAVWREAKSLGSPITILRVCVRIPHLPIQYRDKGNIKSITQAIGKAFKVDEATLNELNGLFIKVLMEIDVQLPLKRVLVVNGENGNPILISYKKLFEVYFYYGRSVGRSIRGFHALFSLTYECL</sequence>
<dbReference type="EMBL" id="RDQH01000329">
    <property type="protein sequence ID" value="RXI03118.1"/>
    <property type="molecule type" value="Genomic_DNA"/>
</dbReference>
<comment type="caution">
    <text evidence="1">The sequence shown here is derived from an EMBL/GenBank/DDBJ whole genome shotgun (WGS) entry which is preliminary data.</text>
</comment>
<dbReference type="STRING" id="3750.A0A498K6U6"/>
<gene>
    <name evidence="1" type="ORF">DVH24_003770</name>
</gene>
<dbReference type="PANTHER" id="PTHR31286:SF180">
    <property type="entry name" value="OS10G0362600 PROTEIN"/>
    <property type="match status" value="1"/>
</dbReference>
<evidence type="ECO:0000313" key="2">
    <source>
        <dbReference type="Proteomes" id="UP000290289"/>
    </source>
</evidence>
<dbReference type="InterPro" id="IPR040256">
    <property type="entry name" value="At4g02000-like"/>
</dbReference>
<protein>
    <submittedName>
        <fullName evidence="1">Uncharacterized protein</fullName>
    </submittedName>
</protein>
<name>A0A498K6U6_MALDO</name>
<reference evidence="1 2" key="1">
    <citation type="submission" date="2018-10" db="EMBL/GenBank/DDBJ databases">
        <title>A high-quality apple genome assembly.</title>
        <authorList>
            <person name="Hu J."/>
        </authorList>
    </citation>
    <scope>NUCLEOTIDE SEQUENCE [LARGE SCALE GENOMIC DNA]</scope>
    <source>
        <strain evidence="2">cv. HFTH1</strain>
        <tissue evidence="1">Young leaf</tissue>
    </source>
</reference>
<dbReference type="AlphaFoldDB" id="A0A498K6U6"/>
<accession>A0A498K6U6</accession>
<evidence type="ECO:0000313" key="1">
    <source>
        <dbReference type="EMBL" id="RXI03118.1"/>
    </source>
</evidence>